<reference evidence="1 2" key="1">
    <citation type="submission" date="2018-08" db="EMBL/GenBank/DDBJ databases">
        <title>Recombination of ecologically and evolutionarily significant loci maintains genetic cohesion in the Pseudomonas syringae species complex.</title>
        <authorList>
            <person name="Dillon M."/>
            <person name="Thakur S."/>
            <person name="Almeida R.N.D."/>
            <person name="Weir B.S."/>
            <person name="Guttman D.S."/>
        </authorList>
    </citation>
    <scope>NUCLEOTIDE SEQUENCE [LARGE SCALE GENOMIC DNA]</scope>
    <source>
        <strain evidence="1 2">ICMP 11281</strain>
    </source>
</reference>
<accession>A0A0N0FYD1</accession>
<evidence type="ECO:0000313" key="1">
    <source>
        <dbReference type="EMBL" id="RMV42141.1"/>
    </source>
</evidence>
<dbReference type="GeneID" id="1186814"/>
<dbReference type="RefSeq" id="WP_003378849.1">
    <property type="nucleotide sequence ID" value="NZ_CP067024.1"/>
</dbReference>
<dbReference type="EMBL" id="RBUQ01000046">
    <property type="protein sequence ID" value="RMV42141.1"/>
    <property type="molecule type" value="Genomic_DNA"/>
</dbReference>
<comment type="caution">
    <text evidence="1">The sequence shown here is derived from an EMBL/GenBank/DDBJ whole genome shotgun (WGS) entry which is preliminary data.</text>
</comment>
<dbReference type="AlphaFoldDB" id="A0A0N0FYD1"/>
<proteinExistence type="predicted"/>
<evidence type="ECO:0000313" key="2">
    <source>
        <dbReference type="Proteomes" id="UP000271631"/>
    </source>
</evidence>
<protein>
    <submittedName>
        <fullName evidence="1">Type IV pilus bioproteinsis protein PilP</fullName>
    </submittedName>
</protein>
<dbReference type="InterPro" id="IPR007446">
    <property type="entry name" value="PilP"/>
</dbReference>
<organism evidence="1 2">
    <name type="scientific">Pseudomonas syringae pv. maculicola</name>
    <dbReference type="NCBI Taxonomy" id="59511"/>
    <lineage>
        <taxon>Bacteria</taxon>
        <taxon>Pseudomonadati</taxon>
        <taxon>Pseudomonadota</taxon>
        <taxon>Gammaproteobacteria</taxon>
        <taxon>Pseudomonadales</taxon>
        <taxon>Pseudomonadaceae</taxon>
        <taxon>Pseudomonas</taxon>
    </lineage>
</organism>
<dbReference type="Pfam" id="PF04351">
    <property type="entry name" value="PilP"/>
    <property type="match status" value="1"/>
</dbReference>
<dbReference type="Proteomes" id="UP000271631">
    <property type="component" value="Unassembled WGS sequence"/>
</dbReference>
<dbReference type="PROSITE" id="PS51257">
    <property type="entry name" value="PROKAR_LIPOPROTEIN"/>
    <property type="match status" value="1"/>
</dbReference>
<dbReference type="PIRSF" id="PIRSF016481">
    <property type="entry name" value="Pilus_assembly_PilP"/>
    <property type="match status" value="1"/>
</dbReference>
<gene>
    <name evidence="1" type="ORF">ALP13_03240</name>
</gene>
<sequence length="175" mass="19155">MRAARLLCVSVVLAGLAGCGNDNDFADLSEFMDQARARPSGTIEPLPKFRPYEAFTYNAAALRSPFQPPIKIDLLNRQKGTRLVAPDEHRVRQFLEGFNIEAFEMVGTIGNESGTFALLRGAGGVHRVKVGDYLGRNNGRVVSIGDAQVDVIEIVPDGEGAWLERPRSISLKERS</sequence>
<name>A0A0N0FYD1_PSEYM</name>
<dbReference type="Gene3D" id="2.30.30.830">
    <property type="match status" value="1"/>
</dbReference>